<name>A0A7J7RAF4_PIPKU</name>
<accession>A0A7J7RAF4</accession>
<reference evidence="1 2" key="1">
    <citation type="journal article" date="2020" name="Nature">
        <title>Six reference-quality genomes reveal evolution of bat adaptations.</title>
        <authorList>
            <person name="Jebb D."/>
            <person name="Huang Z."/>
            <person name="Pippel M."/>
            <person name="Hughes G.M."/>
            <person name="Lavrichenko K."/>
            <person name="Devanna P."/>
            <person name="Winkler S."/>
            <person name="Jermiin L.S."/>
            <person name="Skirmuntt E.C."/>
            <person name="Katzourakis A."/>
            <person name="Burkitt-Gray L."/>
            <person name="Ray D.A."/>
            <person name="Sullivan K.A.M."/>
            <person name="Roscito J.G."/>
            <person name="Kirilenko B.M."/>
            <person name="Davalos L.M."/>
            <person name="Corthals A.P."/>
            <person name="Power M.L."/>
            <person name="Jones G."/>
            <person name="Ransome R.D."/>
            <person name="Dechmann D.K.N."/>
            <person name="Locatelli A.G."/>
            <person name="Puechmaille S.J."/>
            <person name="Fedrigo O."/>
            <person name="Jarvis E.D."/>
            <person name="Hiller M."/>
            <person name="Vernes S.C."/>
            <person name="Myers E.W."/>
            <person name="Teeling E.C."/>
        </authorList>
    </citation>
    <scope>NUCLEOTIDE SEQUENCE [LARGE SCALE GENOMIC DNA]</scope>
    <source>
        <strain evidence="1">MPipKuh1</strain>
        <tissue evidence="1">Flight muscle</tissue>
    </source>
</reference>
<sequence length="122" mass="13789">MLYPLSQTGFGKFIFIILFTRDRCMGLCNSGVPWSSLKGSDETGSPTFPEGSWIVRGQFSGDAPQNWAPLLWFWMRHPRTTAAKSRELSSSCIENLPLVVIACHIYRLDGQNVSQSLRLLYM</sequence>
<protein>
    <submittedName>
        <fullName evidence="1">Uncharacterized protein</fullName>
    </submittedName>
</protein>
<dbReference type="Proteomes" id="UP000558488">
    <property type="component" value="Unassembled WGS sequence"/>
</dbReference>
<keyword evidence="2" id="KW-1185">Reference proteome</keyword>
<dbReference type="AlphaFoldDB" id="A0A7J7RAF4"/>
<organism evidence="1 2">
    <name type="scientific">Pipistrellus kuhlii</name>
    <name type="common">Kuhl's pipistrelle</name>
    <dbReference type="NCBI Taxonomy" id="59472"/>
    <lineage>
        <taxon>Eukaryota</taxon>
        <taxon>Metazoa</taxon>
        <taxon>Chordata</taxon>
        <taxon>Craniata</taxon>
        <taxon>Vertebrata</taxon>
        <taxon>Euteleostomi</taxon>
        <taxon>Mammalia</taxon>
        <taxon>Eutheria</taxon>
        <taxon>Laurasiatheria</taxon>
        <taxon>Chiroptera</taxon>
        <taxon>Yangochiroptera</taxon>
        <taxon>Vespertilionidae</taxon>
        <taxon>Pipistrellus</taxon>
    </lineage>
</organism>
<gene>
    <name evidence="1" type="ORF">mPipKuh1_010704</name>
</gene>
<evidence type="ECO:0000313" key="1">
    <source>
        <dbReference type="EMBL" id="KAF6273007.1"/>
    </source>
</evidence>
<evidence type="ECO:0000313" key="2">
    <source>
        <dbReference type="Proteomes" id="UP000558488"/>
    </source>
</evidence>
<proteinExistence type="predicted"/>
<dbReference type="EMBL" id="JACAGB010000086">
    <property type="protein sequence ID" value="KAF6273007.1"/>
    <property type="molecule type" value="Genomic_DNA"/>
</dbReference>
<comment type="caution">
    <text evidence="1">The sequence shown here is derived from an EMBL/GenBank/DDBJ whole genome shotgun (WGS) entry which is preliminary data.</text>
</comment>